<organism evidence="6 7">
    <name type="scientific">Oceanospirillum multiglobuliferum</name>
    <dbReference type="NCBI Taxonomy" id="64969"/>
    <lineage>
        <taxon>Bacteria</taxon>
        <taxon>Pseudomonadati</taxon>
        <taxon>Pseudomonadota</taxon>
        <taxon>Gammaproteobacteria</taxon>
        <taxon>Oceanospirillales</taxon>
        <taxon>Oceanospirillaceae</taxon>
        <taxon>Oceanospirillum</taxon>
    </lineage>
</organism>
<dbReference type="Proteomes" id="UP000191418">
    <property type="component" value="Unassembled WGS sequence"/>
</dbReference>
<dbReference type="InterPro" id="IPR021796">
    <property type="entry name" value="Tll0287-like_dom"/>
</dbReference>
<evidence type="ECO:0000256" key="2">
    <source>
        <dbReference type="ARBA" id="ARBA00012528"/>
    </source>
</evidence>
<dbReference type="PANTHER" id="PTHR45138">
    <property type="entry name" value="REGULATORY COMPONENTS OF SENSORY TRANSDUCTION SYSTEM"/>
    <property type="match status" value="1"/>
</dbReference>
<evidence type="ECO:0000313" key="6">
    <source>
        <dbReference type="EMBL" id="OPX55082.1"/>
    </source>
</evidence>
<dbReference type="Gene3D" id="3.30.450.290">
    <property type="match status" value="1"/>
</dbReference>
<dbReference type="STRING" id="64969.SAMN02745127_01298"/>
<dbReference type="EMBL" id="MTSM01000013">
    <property type="protein sequence ID" value="OPX55082.1"/>
    <property type="molecule type" value="Genomic_DNA"/>
</dbReference>
<keyword evidence="7" id="KW-1185">Reference proteome</keyword>
<dbReference type="InterPro" id="IPR043128">
    <property type="entry name" value="Rev_trsase/Diguanyl_cyclase"/>
</dbReference>
<feature type="transmembrane region" description="Helical" evidence="4">
    <location>
        <begin position="213"/>
        <end position="233"/>
    </location>
</feature>
<dbReference type="AlphaFoldDB" id="A0A1T4P1M8"/>
<dbReference type="SMART" id="SM00267">
    <property type="entry name" value="GGDEF"/>
    <property type="match status" value="1"/>
</dbReference>
<comment type="cofactor">
    <cofactor evidence="1">
        <name>Mg(2+)</name>
        <dbReference type="ChEBI" id="CHEBI:18420"/>
    </cofactor>
</comment>
<evidence type="ECO:0000256" key="3">
    <source>
        <dbReference type="ARBA" id="ARBA00034247"/>
    </source>
</evidence>
<feature type="domain" description="GGDEF" evidence="5">
    <location>
        <begin position="280"/>
        <end position="412"/>
    </location>
</feature>
<proteinExistence type="predicted"/>
<accession>A0A1T4P1M8</accession>
<comment type="catalytic activity">
    <reaction evidence="3">
        <text>2 GTP = 3',3'-c-di-GMP + 2 diphosphate</text>
        <dbReference type="Rhea" id="RHEA:24898"/>
        <dbReference type="ChEBI" id="CHEBI:33019"/>
        <dbReference type="ChEBI" id="CHEBI:37565"/>
        <dbReference type="ChEBI" id="CHEBI:58805"/>
        <dbReference type="EC" id="2.7.7.65"/>
    </reaction>
</comment>
<reference evidence="6 7" key="1">
    <citation type="submission" date="2017-01" db="EMBL/GenBank/DDBJ databases">
        <title>Genome Sequencing of a Marine Spirillum, Oceanospirillum multiglobuliferum ATCC 33336, from Japan.</title>
        <authorList>
            <person name="Carney J.G."/>
            <person name="Trachtenberg A.M."/>
            <person name="Rheaume B.A."/>
            <person name="Linnane J.D."/>
            <person name="Pitts N.L."/>
            <person name="Mykles D.L."/>
            <person name="Maclea K.S."/>
        </authorList>
    </citation>
    <scope>NUCLEOTIDE SEQUENCE [LARGE SCALE GENOMIC DNA]</scope>
    <source>
        <strain evidence="6 7">ATCC 33336</strain>
    </source>
</reference>
<name>A0A1T4P1M8_9GAMM</name>
<keyword evidence="4" id="KW-0472">Membrane</keyword>
<evidence type="ECO:0000259" key="5">
    <source>
        <dbReference type="PROSITE" id="PS50887"/>
    </source>
</evidence>
<gene>
    <name evidence="6" type="ORF">BTE48_10650</name>
</gene>
<dbReference type="NCBIfam" id="TIGR00254">
    <property type="entry name" value="GGDEF"/>
    <property type="match status" value="1"/>
</dbReference>
<dbReference type="InterPro" id="IPR029787">
    <property type="entry name" value="Nucleotide_cyclase"/>
</dbReference>
<dbReference type="Pfam" id="PF11845">
    <property type="entry name" value="Tll0287-like"/>
    <property type="match status" value="1"/>
</dbReference>
<keyword evidence="4" id="KW-0812">Transmembrane</keyword>
<dbReference type="CDD" id="cd01949">
    <property type="entry name" value="GGDEF"/>
    <property type="match status" value="1"/>
</dbReference>
<dbReference type="PANTHER" id="PTHR45138:SF9">
    <property type="entry name" value="DIGUANYLATE CYCLASE DGCM-RELATED"/>
    <property type="match status" value="1"/>
</dbReference>
<dbReference type="GO" id="GO:0043709">
    <property type="term" value="P:cell adhesion involved in single-species biofilm formation"/>
    <property type="evidence" value="ECO:0007669"/>
    <property type="project" value="TreeGrafter"/>
</dbReference>
<dbReference type="SUPFAM" id="SSF55073">
    <property type="entry name" value="Nucleotide cyclase"/>
    <property type="match status" value="1"/>
</dbReference>
<dbReference type="Gene3D" id="3.30.70.270">
    <property type="match status" value="1"/>
</dbReference>
<dbReference type="EC" id="2.7.7.65" evidence="2"/>
<dbReference type="InterPro" id="IPR050469">
    <property type="entry name" value="Diguanylate_Cyclase"/>
</dbReference>
<comment type="caution">
    <text evidence="6">The sequence shown here is derived from an EMBL/GenBank/DDBJ whole genome shotgun (WGS) entry which is preliminary data.</text>
</comment>
<protein>
    <recommendedName>
        <fullName evidence="2">diguanylate cyclase</fullName>
        <ecNumber evidence="2">2.7.7.65</ecNumber>
    </recommendedName>
</protein>
<evidence type="ECO:0000256" key="4">
    <source>
        <dbReference type="SAM" id="Phobius"/>
    </source>
</evidence>
<evidence type="ECO:0000313" key="7">
    <source>
        <dbReference type="Proteomes" id="UP000191418"/>
    </source>
</evidence>
<sequence>MLKYLSSFKSIVVIGLICLIPVVFSYGLSLKTLHASAWQMIQIKGETSFHLIQTMRLWNAGHGGVYALVTVQTPVNPYLNVPEREIETPSGKTLTVVNPAYMTRQLGERLKDTQVEIHLTSLKPLNPNNQPDSWEREALSSFEQGEQKRMILSNGVYRYMQPLKVEPACMECHQSQGYQVGDIRGGLSISFPSDDINELLAGLRAEIIWAHQIAYVLLLLIALLVQVLIHKLATKLQYAKSRQDELNTLASTDELTQLANRRHLLASFFERYQTVETQNLPFSVLMIDIDYFKMVNDRYGHQMGDQVLKRFANELMKNLRDHDLSGRYGGEEFMVALNANIALASTVAERIRQAAEEISFYAEEAFTISVSIGIAERRFNQPKGPEDLIRMSDEALYQAKARGRNRFCVATQNGSVIIND</sequence>
<dbReference type="InterPro" id="IPR000160">
    <property type="entry name" value="GGDEF_dom"/>
</dbReference>
<dbReference type="PROSITE" id="PS50887">
    <property type="entry name" value="GGDEF"/>
    <property type="match status" value="1"/>
</dbReference>
<keyword evidence="4" id="KW-1133">Transmembrane helix</keyword>
<dbReference type="GO" id="GO:0005886">
    <property type="term" value="C:plasma membrane"/>
    <property type="evidence" value="ECO:0007669"/>
    <property type="project" value="TreeGrafter"/>
</dbReference>
<evidence type="ECO:0000256" key="1">
    <source>
        <dbReference type="ARBA" id="ARBA00001946"/>
    </source>
</evidence>
<dbReference type="Pfam" id="PF00990">
    <property type="entry name" value="GGDEF"/>
    <property type="match status" value="1"/>
</dbReference>
<dbReference type="FunFam" id="3.30.70.270:FF:000001">
    <property type="entry name" value="Diguanylate cyclase domain protein"/>
    <property type="match status" value="1"/>
</dbReference>
<dbReference type="GO" id="GO:1902201">
    <property type="term" value="P:negative regulation of bacterial-type flagellum-dependent cell motility"/>
    <property type="evidence" value="ECO:0007669"/>
    <property type="project" value="TreeGrafter"/>
</dbReference>
<dbReference type="GO" id="GO:0052621">
    <property type="term" value="F:diguanylate cyclase activity"/>
    <property type="evidence" value="ECO:0007669"/>
    <property type="project" value="UniProtKB-EC"/>
</dbReference>